<dbReference type="Proteomes" id="UP000324091">
    <property type="component" value="Chromosome 8"/>
</dbReference>
<accession>A0A5C6MM55</accession>
<feature type="compositionally biased region" description="Polar residues" evidence="1">
    <location>
        <begin position="135"/>
        <end position="144"/>
    </location>
</feature>
<evidence type="ECO:0000313" key="2">
    <source>
        <dbReference type="EMBL" id="TWW56344.1"/>
    </source>
</evidence>
<keyword evidence="3" id="KW-1185">Reference proteome</keyword>
<gene>
    <name evidence="2" type="ORF">D4764_08G0003310</name>
</gene>
<feature type="non-terminal residue" evidence="2">
    <location>
        <position position="191"/>
    </location>
</feature>
<feature type="region of interest" description="Disordered" evidence="1">
    <location>
        <begin position="31"/>
        <end position="70"/>
    </location>
</feature>
<evidence type="ECO:0000256" key="1">
    <source>
        <dbReference type="SAM" id="MobiDB-lite"/>
    </source>
</evidence>
<dbReference type="EMBL" id="RHFK02000021">
    <property type="protein sequence ID" value="TWW56344.1"/>
    <property type="molecule type" value="Genomic_DNA"/>
</dbReference>
<sequence length="191" mass="20190">MQAKTVGLSDIVVVDKHWKTVVVIDVEEGTREAGEVPRAEGGDGENVGHEGNSGPSAKFRRETQRTGGTADIKSLSELDQRLGAIIGETALSGVPSAECLDTDLGHEATLSPPPCASSAPEESEVPQSQPVEGQTDPSCSNTRPRSLASPRLISDAVLNNQERMASTLDKIASTLMTIANTLKEINECKEI</sequence>
<evidence type="ECO:0000313" key="3">
    <source>
        <dbReference type="Proteomes" id="UP000324091"/>
    </source>
</evidence>
<comment type="caution">
    <text evidence="2">The sequence shown here is derived from an EMBL/GenBank/DDBJ whole genome shotgun (WGS) entry which is preliminary data.</text>
</comment>
<organism evidence="2 3">
    <name type="scientific">Takifugu flavidus</name>
    <name type="common">sansaifugu</name>
    <dbReference type="NCBI Taxonomy" id="433684"/>
    <lineage>
        <taxon>Eukaryota</taxon>
        <taxon>Metazoa</taxon>
        <taxon>Chordata</taxon>
        <taxon>Craniata</taxon>
        <taxon>Vertebrata</taxon>
        <taxon>Euteleostomi</taxon>
        <taxon>Actinopterygii</taxon>
        <taxon>Neopterygii</taxon>
        <taxon>Teleostei</taxon>
        <taxon>Neoteleostei</taxon>
        <taxon>Acanthomorphata</taxon>
        <taxon>Eupercaria</taxon>
        <taxon>Tetraodontiformes</taxon>
        <taxon>Tetradontoidea</taxon>
        <taxon>Tetraodontidae</taxon>
        <taxon>Takifugu</taxon>
    </lineage>
</organism>
<name>A0A5C6MM55_9TELE</name>
<feature type="compositionally biased region" description="Low complexity" evidence="1">
    <location>
        <begin position="116"/>
        <end position="132"/>
    </location>
</feature>
<reference evidence="2 3" key="1">
    <citation type="submission" date="2019-04" db="EMBL/GenBank/DDBJ databases">
        <title>Chromosome genome assembly for Takifugu flavidus.</title>
        <authorList>
            <person name="Xiao S."/>
        </authorList>
    </citation>
    <scope>NUCLEOTIDE SEQUENCE [LARGE SCALE GENOMIC DNA]</scope>
    <source>
        <strain evidence="2">HTHZ2018</strain>
        <tissue evidence="2">Muscle</tissue>
    </source>
</reference>
<feature type="region of interest" description="Disordered" evidence="1">
    <location>
        <begin position="104"/>
        <end position="147"/>
    </location>
</feature>
<feature type="compositionally biased region" description="Basic and acidic residues" evidence="1">
    <location>
        <begin position="31"/>
        <end position="41"/>
    </location>
</feature>
<protein>
    <submittedName>
        <fullName evidence="2">Uncharacterized protein</fullName>
    </submittedName>
</protein>
<dbReference type="AlphaFoldDB" id="A0A5C6MM55"/>
<proteinExistence type="predicted"/>